<evidence type="ECO:0008006" key="3">
    <source>
        <dbReference type="Google" id="ProtNLM"/>
    </source>
</evidence>
<organism evidence="2">
    <name type="scientific">Rhizopus microsporus var. microsporus</name>
    <dbReference type="NCBI Taxonomy" id="86635"/>
    <lineage>
        <taxon>Eukaryota</taxon>
        <taxon>Fungi</taxon>
        <taxon>Fungi incertae sedis</taxon>
        <taxon>Mucoromycota</taxon>
        <taxon>Mucoromycotina</taxon>
        <taxon>Mucoromycetes</taxon>
        <taxon>Mucorales</taxon>
        <taxon>Mucorineae</taxon>
        <taxon>Rhizopodaceae</taxon>
        <taxon>Rhizopus</taxon>
    </lineage>
</organism>
<evidence type="ECO:0000256" key="1">
    <source>
        <dbReference type="SAM" id="SignalP"/>
    </source>
</evidence>
<dbReference type="EMBL" id="KV921898">
    <property type="protein sequence ID" value="ORE07817.1"/>
    <property type="molecule type" value="Genomic_DNA"/>
</dbReference>
<dbReference type="Proteomes" id="UP000242414">
    <property type="component" value="Unassembled WGS sequence"/>
</dbReference>
<feature type="chain" id="PRO_5013298348" description="EGF-like domain-containing protein" evidence="1">
    <location>
        <begin position="19"/>
        <end position="70"/>
    </location>
</feature>
<dbReference type="AlphaFoldDB" id="A0A1X0R711"/>
<gene>
    <name evidence="2" type="ORF">BCV72DRAFT_101786</name>
</gene>
<sequence length="70" mass="7611">MKLLGLVLLVSLSLQALCQNCESISGEGEHCITTEQCQIAGNCKEGYHCKHFDGTACPLVPFSNCHCQRV</sequence>
<reference evidence="2" key="1">
    <citation type="journal article" date="2016" name="Proc. Natl. Acad. Sci. U.S.A.">
        <title>Lipid metabolic changes in an early divergent fungus govern the establishment of a mutualistic symbiosis with endobacteria.</title>
        <authorList>
            <person name="Lastovetsky O.A."/>
            <person name="Gaspar M.L."/>
            <person name="Mondo S.J."/>
            <person name="LaButti K.M."/>
            <person name="Sandor L."/>
            <person name="Grigoriev I.V."/>
            <person name="Henry S.A."/>
            <person name="Pawlowska T.E."/>
        </authorList>
    </citation>
    <scope>NUCLEOTIDE SEQUENCE [LARGE SCALE GENOMIC DNA]</scope>
    <source>
        <strain evidence="2">ATCC 52814</strain>
    </source>
</reference>
<dbReference type="VEuPathDB" id="FungiDB:BCV72DRAFT_101786"/>
<proteinExistence type="predicted"/>
<protein>
    <recommendedName>
        <fullName evidence="3">EGF-like domain-containing protein</fullName>
    </recommendedName>
</protein>
<accession>A0A1X0R711</accession>
<evidence type="ECO:0000313" key="2">
    <source>
        <dbReference type="EMBL" id="ORE07817.1"/>
    </source>
</evidence>
<keyword evidence="1" id="KW-0732">Signal</keyword>
<feature type="signal peptide" evidence="1">
    <location>
        <begin position="1"/>
        <end position="18"/>
    </location>
</feature>
<name>A0A1X0R711_RHIZD</name>